<comment type="caution">
    <text evidence="1">The sequence shown here is derived from an EMBL/GenBank/DDBJ whole genome shotgun (WGS) entry which is preliminary data.</text>
</comment>
<sequence length="798" mass="89699">MDSLFSSVFGNQILNQIIFEHVPIINKKVNIPGAEQRYHSYSWKQLNEVPTLLSKLGYVDQLRSLFARKEIDRFVVQACMKLAIEKGHFNTLKYLFEEANVPDAFSPEVFYHAIKFSQLEIVKYFESKSGLDWDNEEAMLLAPLTNSLEFLIERSKKFESEHKVKLRQPHTLSRLFDNAAAVGSIEMIEWAALNRPSYRTNNYMYHCAARENHIHVLKYLKRLSNPLDVPEASSLMNLYSAAAGNGSLDALKWLKENNIGNSNQNAMNVAAANGHFDAVLWLHENRTEGCNFEAVEMSLRNKHYNIFKWLYCNYPNERHSESVSMMAKKGNLAMLKWLHEQNDQDFNGSLLNDSLKNGNLKVAKWLFENRTEQWETVQIYHVETKGGVEILEWLHEKRIPFNVSQDSLHNASRFGQLEVLKWLQENRGTDLGQNSIPGFNFGQDPNTAMDLAAESGFVDILKWLKENRSAQCSVNAMNKAAGNGKIEALQWLHENTTAGCTGVAYVEAARGGHLNAIQWLHTHRTEKGAPSTIDLAAQRGYLDIIKYLHENRNDGCSKAAMDNAAGSQRLDILKWLHANRTEGFSEAALYKAISSCNLEIITWLFDNNKENLITDLSCLSRFPTPKNLQVISFLRNRGYDVLAALIKQRSYELFMVVFEDSDISHVPNLINVALENNPTDSFIEWLNSKGVEITEEALDIAAKKKNKAQFELLLNKMTQLDPAVKRRRLEQLESIQTTQSGFGSSTFSFGNGGGGFSASSGGGFSASSGGGFSASSGGGFSASSGGSINYQSFFNNPN</sequence>
<dbReference type="InParanoid" id="D3BAS7"/>
<gene>
    <name evidence="1" type="ORF">PPL_05658</name>
</gene>
<dbReference type="PANTHER" id="PTHR46586:SF3">
    <property type="entry name" value="ANKYRIN REPEAT-CONTAINING PROTEIN"/>
    <property type="match status" value="1"/>
</dbReference>
<dbReference type="STRING" id="670386.D3BAS7"/>
<dbReference type="SUPFAM" id="SSF48403">
    <property type="entry name" value="Ankyrin repeat"/>
    <property type="match status" value="3"/>
</dbReference>
<evidence type="ECO:0000313" key="2">
    <source>
        <dbReference type="Proteomes" id="UP000001396"/>
    </source>
</evidence>
<dbReference type="Pfam" id="PF12796">
    <property type="entry name" value="Ank_2"/>
    <property type="match status" value="1"/>
</dbReference>
<protein>
    <recommendedName>
        <fullName evidence="3">Ankyrin repeat protein</fullName>
    </recommendedName>
</protein>
<dbReference type="InterPro" id="IPR002110">
    <property type="entry name" value="Ankyrin_rpt"/>
</dbReference>
<accession>D3BAS7</accession>
<organism evidence="1 2">
    <name type="scientific">Heterostelium pallidum (strain ATCC 26659 / Pp 5 / PN500)</name>
    <name type="common">Cellular slime mold</name>
    <name type="synonym">Polysphondylium pallidum</name>
    <dbReference type="NCBI Taxonomy" id="670386"/>
    <lineage>
        <taxon>Eukaryota</taxon>
        <taxon>Amoebozoa</taxon>
        <taxon>Evosea</taxon>
        <taxon>Eumycetozoa</taxon>
        <taxon>Dictyostelia</taxon>
        <taxon>Acytosteliales</taxon>
        <taxon>Acytosteliaceae</taxon>
        <taxon>Heterostelium</taxon>
    </lineage>
</organism>
<evidence type="ECO:0008006" key="3">
    <source>
        <dbReference type="Google" id="ProtNLM"/>
    </source>
</evidence>
<dbReference type="Pfam" id="PF13637">
    <property type="entry name" value="Ank_4"/>
    <property type="match status" value="2"/>
</dbReference>
<dbReference type="GeneID" id="31361142"/>
<name>D3BAS7_HETP5</name>
<evidence type="ECO:0000313" key="1">
    <source>
        <dbReference type="EMBL" id="EFA81664.1"/>
    </source>
</evidence>
<dbReference type="Proteomes" id="UP000001396">
    <property type="component" value="Unassembled WGS sequence"/>
</dbReference>
<dbReference type="SMART" id="SM00248">
    <property type="entry name" value="ANK"/>
    <property type="match status" value="8"/>
</dbReference>
<dbReference type="PANTHER" id="PTHR46586">
    <property type="entry name" value="ANKYRIN REPEAT-CONTAINING PROTEIN"/>
    <property type="match status" value="1"/>
</dbReference>
<dbReference type="InterPro" id="IPR036770">
    <property type="entry name" value="Ankyrin_rpt-contain_sf"/>
</dbReference>
<dbReference type="RefSeq" id="XP_020433781.1">
    <property type="nucleotide sequence ID" value="XM_020576532.1"/>
</dbReference>
<dbReference type="InterPro" id="IPR052050">
    <property type="entry name" value="SecEffector_AnkRepeat"/>
</dbReference>
<reference evidence="1 2" key="1">
    <citation type="journal article" date="2011" name="Genome Res.">
        <title>Phylogeny-wide analysis of social amoeba genomes highlights ancient origins for complex intercellular communication.</title>
        <authorList>
            <person name="Heidel A.J."/>
            <person name="Lawal H.M."/>
            <person name="Felder M."/>
            <person name="Schilde C."/>
            <person name="Helps N.R."/>
            <person name="Tunggal B."/>
            <person name="Rivero F."/>
            <person name="John U."/>
            <person name="Schleicher M."/>
            <person name="Eichinger L."/>
            <person name="Platzer M."/>
            <person name="Noegel A.A."/>
            <person name="Schaap P."/>
            <person name="Gloeckner G."/>
        </authorList>
    </citation>
    <scope>NUCLEOTIDE SEQUENCE [LARGE SCALE GENOMIC DNA]</scope>
    <source>
        <strain evidence="2">ATCC 26659 / Pp 5 / PN500</strain>
    </source>
</reference>
<dbReference type="AlphaFoldDB" id="D3BAS7"/>
<keyword evidence="2" id="KW-1185">Reference proteome</keyword>
<dbReference type="EMBL" id="ADBJ01000025">
    <property type="protein sequence ID" value="EFA81664.1"/>
    <property type="molecule type" value="Genomic_DNA"/>
</dbReference>
<dbReference type="Gene3D" id="1.25.40.20">
    <property type="entry name" value="Ankyrin repeat-containing domain"/>
    <property type="match status" value="3"/>
</dbReference>
<proteinExistence type="predicted"/>